<dbReference type="PANTHER" id="PTHR30111">
    <property type="entry name" value="33 KDA CHAPERONIN"/>
    <property type="match status" value="1"/>
</dbReference>
<name>A0A645FE55_9ZZZZ</name>
<sequence length="181" mass="20063">MSDLGLKEPYVGLSNIVSGEIAIDFANYYAASLQRPALVYLGVRVRSETGDVRAAVGVIAEPLPGCPDEVIDRIQAKSEQIAQFSERLDAGETPEELLESAFGEFSLVYAGEREPLYRCDCSRERIERALISTGAGELHDIIEEDHGAEVTCRFCDKIYTFTEEDLRALLEAAQPREDEDE</sequence>
<keyword evidence="5" id="KW-0676">Redox-active center</keyword>
<dbReference type="InterPro" id="IPR000397">
    <property type="entry name" value="Heat_shock_Hsp33"/>
</dbReference>
<keyword evidence="2" id="KW-0862">Zinc</keyword>
<keyword evidence="1" id="KW-0963">Cytoplasm</keyword>
<dbReference type="GO" id="GO:0042026">
    <property type="term" value="P:protein refolding"/>
    <property type="evidence" value="ECO:0007669"/>
    <property type="project" value="TreeGrafter"/>
</dbReference>
<evidence type="ECO:0000256" key="2">
    <source>
        <dbReference type="ARBA" id="ARBA00022833"/>
    </source>
</evidence>
<organism evidence="6">
    <name type="scientific">bioreactor metagenome</name>
    <dbReference type="NCBI Taxonomy" id="1076179"/>
    <lineage>
        <taxon>unclassified sequences</taxon>
        <taxon>metagenomes</taxon>
        <taxon>ecological metagenomes</taxon>
    </lineage>
</organism>
<gene>
    <name evidence="6" type="primary">hslO_25</name>
    <name evidence="6" type="ORF">SDC9_159997</name>
</gene>
<dbReference type="SUPFAM" id="SSF118352">
    <property type="entry name" value="HSP33 redox switch-like"/>
    <property type="match status" value="1"/>
</dbReference>
<dbReference type="InterPro" id="IPR016153">
    <property type="entry name" value="Heat_shock_Hsp33_N"/>
</dbReference>
<dbReference type="Gene3D" id="3.90.1280.10">
    <property type="entry name" value="HSP33 redox switch-like"/>
    <property type="match status" value="1"/>
</dbReference>
<accession>A0A645FE55</accession>
<reference evidence="6" key="1">
    <citation type="submission" date="2019-08" db="EMBL/GenBank/DDBJ databases">
        <authorList>
            <person name="Kucharzyk K."/>
            <person name="Murdoch R.W."/>
            <person name="Higgins S."/>
            <person name="Loffler F."/>
        </authorList>
    </citation>
    <scope>NUCLEOTIDE SEQUENCE</scope>
</reference>
<dbReference type="Gene3D" id="3.55.30.10">
    <property type="entry name" value="Hsp33 domain"/>
    <property type="match status" value="1"/>
</dbReference>
<evidence type="ECO:0000256" key="1">
    <source>
        <dbReference type="ARBA" id="ARBA00022490"/>
    </source>
</evidence>
<dbReference type="EMBL" id="VSSQ01059075">
    <property type="protein sequence ID" value="MPN12678.1"/>
    <property type="molecule type" value="Genomic_DNA"/>
</dbReference>
<evidence type="ECO:0000313" key="6">
    <source>
        <dbReference type="EMBL" id="MPN12678.1"/>
    </source>
</evidence>
<dbReference type="GO" id="GO:0005737">
    <property type="term" value="C:cytoplasm"/>
    <property type="evidence" value="ECO:0007669"/>
    <property type="project" value="InterPro"/>
</dbReference>
<dbReference type="Pfam" id="PF01430">
    <property type="entry name" value="HSP33"/>
    <property type="match status" value="1"/>
</dbReference>
<dbReference type="SUPFAM" id="SSF64397">
    <property type="entry name" value="Hsp33 domain"/>
    <property type="match status" value="1"/>
</dbReference>
<keyword evidence="3" id="KW-1015">Disulfide bond</keyword>
<comment type="caution">
    <text evidence="6">The sequence shown here is derived from an EMBL/GenBank/DDBJ whole genome shotgun (WGS) entry which is preliminary data.</text>
</comment>
<evidence type="ECO:0000256" key="5">
    <source>
        <dbReference type="ARBA" id="ARBA00023284"/>
    </source>
</evidence>
<evidence type="ECO:0000256" key="3">
    <source>
        <dbReference type="ARBA" id="ARBA00023157"/>
    </source>
</evidence>
<dbReference type="GO" id="GO:0044183">
    <property type="term" value="F:protein folding chaperone"/>
    <property type="evidence" value="ECO:0007669"/>
    <property type="project" value="TreeGrafter"/>
</dbReference>
<evidence type="ECO:0000256" key="4">
    <source>
        <dbReference type="ARBA" id="ARBA00023186"/>
    </source>
</evidence>
<dbReference type="InterPro" id="IPR016154">
    <property type="entry name" value="Heat_shock_Hsp33_C"/>
</dbReference>
<dbReference type="AlphaFoldDB" id="A0A645FE55"/>
<dbReference type="GO" id="GO:0051082">
    <property type="term" value="F:unfolded protein binding"/>
    <property type="evidence" value="ECO:0007669"/>
    <property type="project" value="InterPro"/>
</dbReference>
<keyword evidence="4" id="KW-0143">Chaperone</keyword>
<dbReference type="PANTHER" id="PTHR30111:SF1">
    <property type="entry name" value="33 KDA CHAPERONIN"/>
    <property type="match status" value="1"/>
</dbReference>
<protein>
    <submittedName>
        <fullName evidence="6">33 kDa chaperonin</fullName>
    </submittedName>
</protein>
<proteinExistence type="predicted"/>